<feature type="region of interest" description="Disordered" evidence="1">
    <location>
        <begin position="797"/>
        <end position="851"/>
    </location>
</feature>
<dbReference type="AlphaFoldDB" id="A0A3M2RHS1"/>
<protein>
    <recommendedName>
        <fullName evidence="2">DUF8004 domain-containing protein</fullName>
    </recommendedName>
</protein>
<feature type="compositionally biased region" description="Basic and acidic residues" evidence="1">
    <location>
        <begin position="149"/>
        <end position="161"/>
    </location>
</feature>
<feature type="region of interest" description="Disordered" evidence="1">
    <location>
        <begin position="310"/>
        <end position="341"/>
    </location>
</feature>
<feature type="compositionally biased region" description="Basic residues" evidence="1">
    <location>
        <begin position="7"/>
        <end position="17"/>
    </location>
</feature>
<name>A0A3M2RHS1_9HYPO</name>
<dbReference type="OrthoDB" id="5302380at2759"/>
<evidence type="ECO:0000259" key="2">
    <source>
        <dbReference type="Pfam" id="PF26013"/>
    </source>
</evidence>
<reference evidence="3 4" key="1">
    <citation type="submission" date="2017-06" db="EMBL/GenBank/DDBJ databases">
        <title>Comparative genomic analysis of Ambrosia Fusariam Clade fungi.</title>
        <authorList>
            <person name="Stajich J.E."/>
            <person name="Carrillo J."/>
            <person name="Kijimoto T."/>
            <person name="Eskalen A."/>
            <person name="O'Donnell K."/>
            <person name="Kasson M."/>
        </authorList>
    </citation>
    <scope>NUCLEOTIDE SEQUENCE [LARGE SCALE GENOMIC DNA]</scope>
    <source>
        <strain evidence="3">UCR3666</strain>
    </source>
</reference>
<dbReference type="Proteomes" id="UP000277212">
    <property type="component" value="Unassembled WGS sequence"/>
</dbReference>
<gene>
    <name evidence="3" type="ORF">CDV36_014516</name>
</gene>
<sequence>MSGRSAIARKKVTTTKQKHNETSSRPRSTTTASSNDDLLPDFPMPPMGTSASYPRYANQLPQIQIGEPSPGIRGGWNPPDSPMMRGDTRRDVHMSGLITSSDAWPQRRATLPEPRIEDGSGIERSGLRTILDKRSDDFRKGLAKTFAFRKKDKEGERRGSSDRPPSVANTLPSTTSSQEEANAHAQYSPMMIQTAPVPASYAASHHPLPSPPSPQALLPPIGPPPTMKLPAIPQPPSAPAPQMKRWLGGGRPVGKWNKLRKDPELWDPNGDVLIFLGRKGQKLPSFRLSSHIIEATGSRPLITMLREGSTEEDIPPPLSPGDGSYGATLGRGFADEPLTPPASEGTSIGDFEGQISYEMYFPSPRNLGRIEELRHQITTRNVFALLCHASIVGLSLQQALSDLHVRLDTYMPPYNDNVGQIVRYIRSRALDDVRCSPATAVSLLIWAEGKDVRWADGWRQCFTHCTGMFPSVETCKDYKSLTPISRALLEKASLEMQDRVNAAEERLAGFEYDDMWTHYGEAGQARGAAERLREMLYCHYQQVYGSWPPSPLARSRNQSVTSETSTEEDTWLTRSLVRALQKDFGALYDFLVNRDIIWDVSEARSGRKWMMVTENRNSMFEADTDEVPMTDMLIEFDNKHRFPHIPHPYPLLPESISPLEMPPRGKRSETPSGGRVGALERRVQLAYTESTNIFKLRSEFAANKLVEAFQRFEKSGRAGDVDPARARRGRWVLIYGILQTLASVSVDDEMVLHTDRVEYHLSPRLAGARIPPWKGGEGDRIGEGAHERSYCWVADEKWETDEDDDGPREVRGWRGTGAAGDASPVLGGSLSPGPGTPWRKSPETRGAREER</sequence>
<evidence type="ECO:0000313" key="3">
    <source>
        <dbReference type="EMBL" id="RMJ04812.1"/>
    </source>
</evidence>
<dbReference type="InterPro" id="IPR058317">
    <property type="entry name" value="DUF8004"/>
</dbReference>
<dbReference type="PANTHER" id="PTHR39601:SF2">
    <property type="entry name" value="CHORIOGENIN HMINOR"/>
    <property type="match status" value="1"/>
</dbReference>
<dbReference type="EMBL" id="NKUJ01000466">
    <property type="protein sequence ID" value="RMJ04812.1"/>
    <property type="molecule type" value="Genomic_DNA"/>
</dbReference>
<feature type="compositionally biased region" description="Basic and acidic residues" evidence="1">
    <location>
        <begin position="130"/>
        <end position="140"/>
    </location>
</feature>
<evidence type="ECO:0000313" key="4">
    <source>
        <dbReference type="Proteomes" id="UP000277212"/>
    </source>
</evidence>
<feature type="domain" description="DUF8004" evidence="2">
    <location>
        <begin position="420"/>
        <end position="511"/>
    </location>
</feature>
<organism evidence="3 4">
    <name type="scientific">Fusarium kuroshium</name>
    <dbReference type="NCBI Taxonomy" id="2010991"/>
    <lineage>
        <taxon>Eukaryota</taxon>
        <taxon>Fungi</taxon>
        <taxon>Dikarya</taxon>
        <taxon>Ascomycota</taxon>
        <taxon>Pezizomycotina</taxon>
        <taxon>Sordariomycetes</taxon>
        <taxon>Hypocreomycetidae</taxon>
        <taxon>Hypocreales</taxon>
        <taxon>Nectriaceae</taxon>
        <taxon>Fusarium</taxon>
        <taxon>Fusarium solani species complex</taxon>
    </lineage>
</organism>
<dbReference type="STRING" id="2010991.A0A3M2RHS1"/>
<feature type="region of interest" description="Disordered" evidence="1">
    <location>
        <begin position="1"/>
        <end position="182"/>
    </location>
</feature>
<feature type="compositionally biased region" description="Basic and acidic residues" evidence="1">
    <location>
        <begin position="840"/>
        <end position="851"/>
    </location>
</feature>
<feature type="compositionally biased region" description="Polar residues" evidence="1">
    <location>
        <begin position="167"/>
        <end position="180"/>
    </location>
</feature>
<proteinExistence type="predicted"/>
<dbReference type="PANTHER" id="PTHR39601">
    <property type="entry name" value="CHORIOGENIN HMINOR"/>
    <property type="match status" value="1"/>
</dbReference>
<accession>A0A3M2RHS1</accession>
<feature type="compositionally biased region" description="Low complexity" evidence="1">
    <location>
        <begin position="25"/>
        <end position="41"/>
    </location>
</feature>
<feature type="region of interest" description="Disordered" evidence="1">
    <location>
        <begin position="201"/>
        <end position="220"/>
    </location>
</feature>
<dbReference type="Pfam" id="PF26013">
    <property type="entry name" value="DUF8004"/>
    <property type="match status" value="1"/>
</dbReference>
<keyword evidence="4" id="KW-1185">Reference proteome</keyword>
<comment type="caution">
    <text evidence="3">The sequence shown here is derived from an EMBL/GenBank/DDBJ whole genome shotgun (WGS) entry which is preliminary data.</text>
</comment>
<evidence type="ECO:0000256" key="1">
    <source>
        <dbReference type="SAM" id="MobiDB-lite"/>
    </source>
</evidence>